<organism evidence="2 3">
    <name type="scientific">Rhodobacter aestuarii</name>
    <dbReference type="NCBI Taxonomy" id="453582"/>
    <lineage>
        <taxon>Bacteria</taxon>
        <taxon>Pseudomonadati</taxon>
        <taxon>Pseudomonadota</taxon>
        <taxon>Alphaproteobacteria</taxon>
        <taxon>Rhodobacterales</taxon>
        <taxon>Rhodobacter group</taxon>
        <taxon>Rhodobacter</taxon>
    </lineage>
</organism>
<protein>
    <submittedName>
        <fullName evidence="2">Uncharacterized protein</fullName>
    </submittedName>
</protein>
<evidence type="ECO:0000256" key="1">
    <source>
        <dbReference type="SAM" id="SignalP"/>
    </source>
</evidence>
<dbReference type="EMBL" id="FTOG01000009">
    <property type="protein sequence ID" value="SIT05961.1"/>
    <property type="molecule type" value="Genomic_DNA"/>
</dbReference>
<dbReference type="RefSeq" id="WP_139327837.1">
    <property type="nucleotide sequence ID" value="NZ_FTOG01000009.1"/>
</dbReference>
<dbReference type="AlphaFoldDB" id="A0A1N7P5U4"/>
<keyword evidence="3" id="KW-1185">Reference proteome</keyword>
<sequence>MRALITAALVALASPAAAGVDVVSVGFGFFPKGTSCQVFNTSGKVTMREGRDIKFKIKGDTARLAFRCTQPDGRSFEVNVGRLLPQGNHRRVSMQINQDNHAHVFWDDGGLRKSLVPGILVWR</sequence>
<proteinExistence type="predicted"/>
<dbReference type="Proteomes" id="UP000186221">
    <property type="component" value="Unassembled WGS sequence"/>
</dbReference>
<gene>
    <name evidence="2" type="ORF">SAMN05421580_10987</name>
</gene>
<name>A0A1N7P5U4_9RHOB</name>
<evidence type="ECO:0000313" key="3">
    <source>
        <dbReference type="Proteomes" id="UP000186221"/>
    </source>
</evidence>
<feature type="chain" id="PRO_5013134309" evidence="1">
    <location>
        <begin position="19"/>
        <end position="123"/>
    </location>
</feature>
<dbReference type="OrthoDB" id="7875348at2"/>
<feature type="signal peptide" evidence="1">
    <location>
        <begin position="1"/>
        <end position="18"/>
    </location>
</feature>
<accession>A0A1N7P5U4</accession>
<evidence type="ECO:0000313" key="2">
    <source>
        <dbReference type="EMBL" id="SIT05961.1"/>
    </source>
</evidence>
<reference evidence="3" key="1">
    <citation type="submission" date="2017-01" db="EMBL/GenBank/DDBJ databases">
        <authorList>
            <person name="Varghese N."/>
            <person name="Submissions S."/>
        </authorList>
    </citation>
    <scope>NUCLEOTIDE SEQUENCE [LARGE SCALE GENOMIC DNA]</scope>
    <source>
        <strain evidence="3">DSM 19945</strain>
    </source>
</reference>
<keyword evidence="1" id="KW-0732">Signal</keyword>
<dbReference type="STRING" id="453582.SAMN05421580_10987"/>